<protein>
    <recommendedName>
        <fullName evidence="3">DUF4190 domain-containing protein</fullName>
    </recommendedName>
</protein>
<reference evidence="6" key="2">
    <citation type="submission" date="2018-04" db="EMBL/GenBank/DDBJ databases">
        <title>Draft genome sequence of Mycobacterium montefiorense isolated from Japanese black salamander.</title>
        <authorList>
            <person name="Fukano H."/>
            <person name="Yoshida M."/>
            <person name="Shimizu A."/>
            <person name="Iwao H."/>
            <person name="Kurata O."/>
            <person name="Katayama Y."/>
            <person name="Omatsu T."/>
            <person name="Mizutani T."/>
            <person name="Wada S."/>
            <person name="Hoshino Y."/>
        </authorList>
    </citation>
    <scope>NUCLEOTIDE SEQUENCE [LARGE SCALE GENOMIC DNA]</scope>
    <source>
        <strain evidence="6">BS</strain>
    </source>
</reference>
<evidence type="ECO:0000313" key="6">
    <source>
        <dbReference type="Proteomes" id="UP000245060"/>
    </source>
</evidence>
<comment type="caution">
    <text evidence="5">The sequence shown here is derived from an EMBL/GenBank/DDBJ whole genome shotgun (WGS) entry which is preliminary data.</text>
</comment>
<accession>A0AA37PMW7</accession>
<organism evidence="5 7">
    <name type="scientific">Mycobacterium montefiorense</name>
    <dbReference type="NCBI Taxonomy" id="154654"/>
    <lineage>
        <taxon>Bacteria</taxon>
        <taxon>Bacillati</taxon>
        <taxon>Actinomycetota</taxon>
        <taxon>Actinomycetes</taxon>
        <taxon>Mycobacteriales</taxon>
        <taxon>Mycobacteriaceae</taxon>
        <taxon>Mycobacterium</taxon>
        <taxon>Mycobacterium simiae complex</taxon>
    </lineage>
</organism>
<sequence>MTMGDFDPNKQYNQPSSAPPPPPGEFSFPPSNPGSPGGAFSPAGYGHLPAPPSAVGPPRLNNTNRLAIYSLVFSLVGWLCIGLGGAVGAVLGYVALNQIKHTGEGGRAIALAGVIIGIIGFVGIWGAALISR</sequence>
<dbReference type="AlphaFoldDB" id="A0AA37PMW7"/>
<feature type="transmembrane region" description="Helical" evidence="2">
    <location>
        <begin position="108"/>
        <end position="130"/>
    </location>
</feature>
<reference evidence="5" key="4">
    <citation type="submission" date="2022-04" db="EMBL/GenBank/DDBJ databases">
        <authorList>
            <person name="Komine T."/>
            <person name="Fukano H."/>
            <person name="Wada S."/>
        </authorList>
    </citation>
    <scope>NUCLEOTIDE SEQUENCE</scope>
    <source>
        <strain evidence="5">NJB18185</strain>
    </source>
</reference>
<reference evidence="5" key="3">
    <citation type="journal article" date="2022" name="Microbiol. Resour. Announc.">
        <title>Draft Genome Sequences of Eight Mycobacterium montefiorense Strains Isolated from Salamanders in Captivity.</title>
        <authorList>
            <person name="Komine T."/>
            <person name="Ihara H."/>
            <person name="Fukano H."/>
            <person name="Hoshino Y."/>
            <person name="Kurata O."/>
            <person name="Wada S."/>
        </authorList>
    </citation>
    <scope>NUCLEOTIDE SEQUENCE</scope>
    <source>
        <strain evidence="5">NJB18185</strain>
    </source>
</reference>
<evidence type="ECO:0000313" key="5">
    <source>
        <dbReference type="EMBL" id="GKU73181.1"/>
    </source>
</evidence>
<dbReference type="EMBL" id="BQYH01000020">
    <property type="protein sequence ID" value="GKU73181.1"/>
    <property type="molecule type" value="Genomic_DNA"/>
</dbReference>
<dbReference type="EMBL" id="BFCH01000012">
    <property type="protein sequence ID" value="GBG37469.1"/>
    <property type="molecule type" value="Genomic_DNA"/>
</dbReference>
<feature type="transmembrane region" description="Helical" evidence="2">
    <location>
        <begin position="66"/>
        <end position="96"/>
    </location>
</feature>
<feature type="region of interest" description="Disordered" evidence="1">
    <location>
        <begin position="1"/>
        <end position="45"/>
    </location>
</feature>
<evidence type="ECO:0000313" key="4">
    <source>
        <dbReference type="EMBL" id="GBG37469.1"/>
    </source>
</evidence>
<keyword evidence="2" id="KW-0472">Membrane</keyword>
<evidence type="ECO:0000259" key="3">
    <source>
        <dbReference type="Pfam" id="PF13828"/>
    </source>
</evidence>
<keyword evidence="2" id="KW-1133">Transmembrane helix</keyword>
<dbReference type="Proteomes" id="UP001139505">
    <property type="component" value="Unassembled WGS sequence"/>
</dbReference>
<dbReference type="RefSeq" id="WP_165839782.1">
    <property type="nucleotide sequence ID" value="NZ_BFCH01000012.1"/>
</dbReference>
<feature type="domain" description="DUF4190" evidence="3">
    <location>
        <begin position="66"/>
        <end position="123"/>
    </location>
</feature>
<keyword evidence="6" id="KW-1185">Reference proteome</keyword>
<dbReference type="InterPro" id="IPR025241">
    <property type="entry name" value="DUF4190"/>
</dbReference>
<keyword evidence="2" id="KW-0812">Transmembrane</keyword>
<name>A0AA37PMW7_9MYCO</name>
<evidence type="ECO:0000256" key="2">
    <source>
        <dbReference type="SAM" id="Phobius"/>
    </source>
</evidence>
<dbReference type="Pfam" id="PF13828">
    <property type="entry name" value="DUF4190"/>
    <property type="match status" value="1"/>
</dbReference>
<dbReference type="Proteomes" id="UP000245060">
    <property type="component" value="Unassembled WGS sequence"/>
</dbReference>
<evidence type="ECO:0000313" key="7">
    <source>
        <dbReference type="Proteomes" id="UP001139505"/>
    </source>
</evidence>
<evidence type="ECO:0000256" key="1">
    <source>
        <dbReference type="SAM" id="MobiDB-lite"/>
    </source>
</evidence>
<gene>
    <name evidence="4" type="ORF">MmonteBS_18410</name>
    <name evidence="5" type="ORF">NJB18185_29520</name>
</gene>
<reference evidence="4" key="1">
    <citation type="journal article" date="2018" name="Genome Announc.">
        <title>Draft Genome Sequence of Mycobacterium montefiorense Isolated from Japanese Black Salamander (Hynobius nigrescens).</title>
        <authorList>
            <person name="Fukano H."/>
            <person name="Yoshida M."/>
            <person name="Shimizu A."/>
            <person name="Iwao H."/>
            <person name="Katayama Y."/>
            <person name="Omatsu T."/>
            <person name="Mizutani T."/>
            <person name="Kurata O."/>
            <person name="Wada S."/>
            <person name="Hoshino Y."/>
        </authorList>
    </citation>
    <scope>NUCLEOTIDE SEQUENCE</scope>
    <source>
        <strain evidence="4">BS</strain>
    </source>
</reference>
<proteinExistence type="predicted"/>